<dbReference type="Gene3D" id="1.10.150.20">
    <property type="entry name" value="5' to 3' exonuclease, C-terminal subdomain"/>
    <property type="match status" value="1"/>
</dbReference>
<evidence type="ECO:0000256" key="3">
    <source>
        <dbReference type="ARBA" id="ARBA00022723"/>
    </source>
</evidence>
<feature type="compositionally biased region" description="Polar residues" evidence="10">
    <location>
        <begin position="227"/>
        <end position="245"/>
    </location>
</feature>
<dbReference type="SUPFAM" id="SSF100879">
    <property type="entry name" value="Lesion bypass DNA polymerase (Y-family), little finger domain"/>
    <property type="match status" value="1"/>
</dbReference>
<evidence type="ECO:0000259" key="12">
    <source>
        <dbReference type="PROSITE" id="PS51907"/>
    </source>
</evidence>
<dbReference type="Pfam" id="PF11799">
    <property type="entry name" value="IMS_C"/>
    <property type="match status" value="1"/>
</dbReference>
<proteinExistence type="predicted"/>
<evidence type="ECO:0000313" key="13">
    <source>
        <dbReference type="EMBL" id="EPS97664.1"/>
    </source>
</evidence>
<dbReference type="GO" id="GO:0007064">
    <property type="term" value="P:mitotic sister chromatid cohesion"/>
    <property type="evidence" value="ECO:0007669"/>
    <property type="project" value="UniProtKB-ARBA"/>
</dbReference>
<dbReference type="PIRSF" id="PIRSF036603">
    <property type="entry name" value="DPol_eta"/>
    <property type="match status" value="1"/>
</dbReference>
<dbReference type="FunCoup" id="S8FGZ2">
    <property type="interactions" value="229"/>
</dbReference>
<dbReference type="GO" id="GO:0009314">
    <property type="term" value="P:response to radiation"/>
    <property type="evidence" value="ECO:0007669"/>
    <property type="project" value="TreeGrafter"/>
</dbReference>
<dbReference type="GO" id="GO:0003684">
    <property type="term" value="F:damaged DNA binding"/>
    <property type="evidence" value="ECO:0007669"/>
    <property type="project" value="InterPro"/>
</dbReference>
<dbReference type="InterPro" id="IPR017961">
    <property type="entry name" value="DNA_pol_Y-fam_little_finger"/>
</dbReference>
<dbReference type="InterPro" id="IPR041298">
    <property type="entry name" value="UBZ3"/>
</dbReference>
<dbReference type="STRING" id="743788.S8FGZ2"/>
<dbReference type="Gene3D" id="3.30.1490.100">
    <property type="entry name" value="DNA polymerase, Y-family, little finger domain"/>
    <property type="match status" value="1"/>
</dbReference>
<keyword evidence="6" id="KW-0862">Zinc</keyword>
<dbReference type="Proteomes" id="UP000015241">
    <property type="component" value="Unassembled WGS sequence"/>
</dbReference>
<name>S8FGZ2_FOMSC</name>
<evidence type="ECO:0000313" key="14">
    <source>
        <dbReference type="Proteomes" id="UP000015241"/>
    </source>
</evidence>
<accession>S8FGZ2</accession>
<dbReference type="GO" id="GO:0003887">
    <property type="term" value="F:DNA-directed DNA polymerase activity"/>
    <property type="evidence" value="ECO:0007669"/>
    <property type="project" value="TreeGrafter"/>
</dbReference>
<dbReference type="Gene3D" id="3.30.70.270">
    <property type="match status" value="1"/>
</dbReference>
<feature type="compositionally biased region" description="Basic and acidic residues" evidence="10">
    <location>
        <begin position="635"/>
        <end position="654"/>
    </location>
</feature>
<dbReference type="GO" id="GO:0005657">
    <property type="term" value="C:replication fork"/>
    <property type="evidence" value="ECO:0007669"/>
    <property type="project" value="TreeGrafter"/>
</dbReference>
<dbReference type="GO" id="GO:0042276">
    <property type="term" value="P:error-prone translesion synthesis"/>
    <property type="evidence" value="ECO:0007669"/>
    <property type="project" value="TreeGrafter"/>
</dbReference>
<dbReference type="PROSITE" id="PS51907">
    <property type="entry name" value="ZF_UBZ3"/>
    <property type="match status" value="1"/>
</dbReference>
<feature type="domain" description="UmuC" evidence="11">
    <location>
        <begin position="47"/>
        <end position="338"/>
    </location>
</feature>
<dbReference type="Pfam" id="PF00817">
    <property type="entry name" value="IMS"/>
    <property type="match status" value="1"/>
</dbReference>
<evidence type="ECO:0000256" key="7">
    <source>
        <dbReference type="ARBA" id="ARBA00023204"/>
    </source>
</evidence>
<keyword evidence="14" id="KW-1185">Reference proteome</keyword>
<dbReference type="FunFam" id="1.10.150.20:FF:000014">
    <property type="entry name" value="Polymerase (DNA directed), eta"/>
    <property type="match status" value="1"/>
</dbReference>
<dbReference type="OrthoDB" id="5723at2759"/>
<dbReference type="InParanoid" id="S8FGZ2"/>
<dbReference type="HOGENOM" id="CLU_012348_7_1_1"/>
<dbReference type="PROSITE" id="PS50173">
    <property type="entry name" value="UMUC"/>
    <property type="match status" value="1"/>
</dbReference>
<dbReference type="GO" id="GO:0005634">
    <property type="term" value="C:nucleus"/>
    <property type="evidence" value="ECO:0007669"/>
    <property type="project" value="UniProtKB-SubCell"/>
</dbReference>
<dbReference type="GO" id="GO:0008270">
    <property type="term" value="F:zinc ion binding"/>
    <property type="evidence" value="ECO:0007669"/>
    <property type="project" value="UniProtKB-KW"/>
</dbReference>
<dbReference type="eggNOG" id="KOG2095">
    <property type="taxonomic scope" value="Eukaryota"/>
</dbReference>
<dbReference type="FunFam" id="3.40.1170.60:FF:000008">
    <property type="entry name" value="DNA polymerase eta subunit"/>
    <property type="match status" value="1"/>
</dbReference>
<evidence type="ECO:0000256" key="8">
    <source>
        <dbReference type="ARBA" id="ARBA00023242"/>
    </source>
</evidence>
<protein>
    <recommendedName>
        <fullName evidence="9">DNA polymerase eta</fullName>
    </recommendedName>
</protein>
<comment type="subcellular location">
    <subcellularLocation>
        <location evidence="1">Nucleus</location>
    </subcellularLocation>
</comment>
<evidence type="ECO:0000256" key="4">
    <source>
        <dbReference type="ARBA" id="ARBA00022763"/>
    </source>
</evidence>
<keyword evidence="7" id="KW-0234">DNA repair</keyword>
<dbReference type="GO" id="GO:0070987">
    <property type="term" value="P:error-free translesion synthesis"/>
    <property type="evidence" value="ECO:0007669"/>
    <property type="project" value="UniProtKB-ARBA"/>
</dbReference>
<dbReference type="SUPFAM" id="SSF56672">
    <property type="entry name" value="DNA/RNA polymerases"/>
    <property type="match status" value="1"/>
</dbReference>
<dbReference type="InterPro" id="IPR043502">
    <property type="entry name" value="DNA/RNA_pol_sf"/>
</dbReference>
<feature type="region of interest" description="Disordered" evidence="10">
    <location>
        <begin position="617"/>
        <end position="661"/>
    </location>
</feature>
<sequence length="661" mass="73298">MTSNPKPVSRKGKEKATGSEYYDLNPTITYRQLHSRNLGVKDPLRVVALCDSDAFYAACEQVRLGIDPLLPLVVQQWDSLIAVNYPARKFGITRMEKIKEAKKKCPELLVVHVATYKEGEKEPGYWENPDTLTHKVSLDHYRRESMKIIRMFQEGLPSGEIEKASIDEAFIDFTQPVRDEILRRYPYLAQVPSDAPDGADSPLPPPPPIMWDNLGTVIPIGGSSTEILTTDSTKLDDQGTSEGEQGTSEDDDDGVDSGDDSTTWHDVALAIAAELMDKIRRDVHERLGYSTSAGIARNKFLAKLTASYKKPNNQSILRNAAIPNYLRPMPFQKIRFLGGKLGQAIAEEYEASTVGDLLTITLEEMQRKFGEESIWVYEILRGIDRSEVKEKSAVNKSMMASKNLPNPIAKAAQGHHWIRVLAAELALRLREAREEMPALWPKTLVLHARRGYDASRSKQAAFPFTRDASVDVIASAGDKLWKELIGSETSRTAPLKITNVALGFTGVEAMETGQRSIDAFLKPPSTSPGVPGTDGPANAKRKRDSEEAVDGPECVVVRRTGDGDSLAGNATYFMCDKCSKRISLPLDLTDSGLEDAIRAEALEALRVEHTDFHYAQELSRQLSSPGSPRRFRPSSTDRSDPPAKKKRPKEREGIAKFFATK</sequence>
<keyword evidence="5" id="KW-0863">Zinc-finger</keyword>
<keyword evidence="4" id="KW-0227">DNA damage</keyword>
<feature type="region of interest" description="Disordered" evidence="10">
    <location>
        <begin position="227"/>
        <end position="261"/>
    </location>
</feature>
<dbReference type="PANTHER" id="PTHR45873">
    <property type="entry name" value="DNA POLYMERASE ETA"/>
    <property type="match status" value="1"/>
</dbReference>
<dbReference type="GO" id="GO:0035861">
    <property type="term" value="C:site of double-strand break"/>
    <property type="evidence" value="ECO:0007669"/>
    <property type="project" value="TreeGrafter"/>
</dbReference>
<gene>
    <name evidence="13" type="ORF">FOMPIDRAFT_1166329</name>
</gene>
<dbReference type="GO" id="GO:0006281">
    <property type="term" value="P:DNA repair"/>
    <property type="evidence" value="ECO:0007669"/>
    <property type="project" value="UniProtKB-KW"/>
</dbReference>
<evidence type="ECO:0000259" key="11">
    <source>
        <dbReference type="PROSITE" id="PS50173"/>
    </source>
</evidence>
<evidence type="ECO:0000256" key="10">
    <source>
        <dbReference type="SAM" id="MobiDB-lite"/>
    </source>
</evidence>
<dbReference type="InterPro" id="IPR001126">
    <property type="entry name" value="UmuC"/>
</dbReference>
<organism evidence="13 14">
    <name type="scientific">Fomitopsis schrenkii</name>
    <name type="common">Brown rot fungus</name>
    <dbReference type="NCBI Taxonomy" id="2126942"/>
    <lineage>
        <taxon>Eukaryota</taxon>
        <taxon>Fungi</taxon>
        <taxon>Dikarya</taxon>
        <taxon>Basidiomycota</taxon>
        <taxon>Agaricomycotina</taxon>
        <taxon>Agaricomycetes</taxon>
        <taxon>Polyporales</taxon>
        <taxon>Fomitopsis</taxon>
    </lineage>
</organism>
<dbReference type="EMBL" id="KE504174">
    <property type="protein sequence ID" value="EPS97664.1"/>
    <property type="molecule type" value="Genomic_DNA"/>
</dbReference>
<evidence type="ECO:0000256" key="1">
    <source>
        <dbReference type="ARBA" id="ARBA00004123"/>
    </source>
</evidence>
<dbReference type="Gene3D" id="3.40.1170.60">
    <property type="match status" value="1"/>
</dbReference>
<evidence type="ECO:0000256" key="9">
    <source>
        <dbReference type="ARBA" id="ARBA00044975"/>
    </source>
</evidence>
<dbReference type="InterPro" id="IPR036775">
    <property type="entry name" value="DNA_pol_Y-fam_lit_finger_sf"/>
</dbReference>
<keyword evidence="8" id="KW-0539">Nucleus</keyword>
<dbReference type="Pfam" id="PF21704">
    <property type="entry name" value="POLH-Rev1_HhH"/>
    <property type="match status" value="1"/>
</dbReference>
<dbReference type="AlphaFoldDB" id="S8FGZ2"/>
<evidence type="ECO:0000256" key="5">
    <source>
        <dbReference type="ARBA" id="ARBA00022771"/>
    </source>
</evidence>
<keyword evidence="3" id="KW-0479">Metal-binding</keyword>
<dbReference type="PANTHER" id="PTHR45873:SF1">
    <property type="entry name" value="DNA POLYMERASE ETA"/>
    <property type="match status" value="1"/>
</dbReference>
<dbReference type="InterPro" id="IPR043128">
    <property type="entry name" value="Rev_trsase/Diguanyl_cyclase"/>
</dbReference>
<reference evidence="13 14" key="1">
    <citation type="journal article" date="2012" name="Science">
        <title>The Paleozoic origin of enzymatic lignin decomposition reconstructed from 31 fungal genomes.</title>
        <authorList>
            <person name="Floudas D."/>
            <person name="Binder M."/>
            <person name="Riley R."/>
            <person name="Barry K."/>
            <person name="Blanchette R.A."/>
            <person name="Henrissat B."/>
            <person name="Martinez A.T."/>
            <person name="Otillar R."/>
            <person name="Spatafora J.W."/>
            <person name="Yadav J.S."/>
            <person name="Aerts A."/>
            <person name="Benoit I."/>
            <person name="Boyd A."/>
            <person name="Carlson A."/>
            <person name="Copeland A."/>
            <person name="Coutinho P.M."/>
            <person name="de Vries R.P."/>
            <person name="Ferreira P."/>
            <person name="Findley K."/>
            <person name="Foster B."/>
            <person name="Gaskell J."/>
            <person name="Glotzer D."/>
            <person name="Gorecki P."/>
            <person name="Heitman J."/>
            <person name="Hesse C."/>
            <person name="Hori C."/>
            <person name="Igarashi K."/>
            <person name="Jurgens J.A."/>
            <person name="Kallen N."/>
            <person name="Kersten P."/>
            <person name="Kohler A."/>
            <person name="Kuees U."/>
            <person name="Kumar T.K.A."/>
            <person name="Kuo A."/>
            <person name="LaButti K."/>
            <person name="Larrondo L.F."/>
            <person name="Lindquist E."/>
            <person name="Ling A."/>
            <person name="Lombard V."/>
            <person name="Lucas S."/>
            <person name="Lundell T."/>
            <person name="Martin R."/>
            <person name="McLaughlin D.J."/>
            <person name="Morgenstern I."/>
            <person name="Morin E."/>
            <person name="Murat C."/>
            <person name="Nagy L.G."/>
            <person name="Nolan M."/>
            <person name="Ohm R.A."/>
            <person name="Patyshakuliyeva A."/>
            <person name="Rokas A."/>
            <person name="Ruiz-Duenas F.J."/>
            <person name="Sabat G."/>
            <person name="Salamov A."/>
            <person name="Samejima M."/>
            <person name="Schmutz J."/>
            <person name="Slot J.C."/>
            <person name="St John F."/>
            <person name="Stenlid J."/>
            <person name="Sun H."/>
            <person name="Sun S."/>
            <person name="Syed K."/>
            <person name="Tsang A."/>
            <person name="Wiebenga A."/>
            <person name="Young D."/>
            <person name="Pisabarro A."/>
            <person name="Eastwood D.C."/>
            <person name="Martin F."/>
            <person name="Cullen D."/>
            <person name="Grigoriev I.V."/>
            <person name="Hibbett D.S."/>
        </authorList>
    </citation>
    <scope>NUCLEOTIDE SEQUENCE</scope>
    <source>
        <strain evidence="14">FP-58527</strain>
    </source>
</reference>
<feature type="domain" description="UBZ3-type" evidence="12">
    <location>
        <begin position="568"/>
        <end position="621"/>
    </location>
</feature>
<dbReference type="InterPro" id="IPR052230">
    <property type="entry name" value="DNA_polymerase_eta"/>
</dbReference>
<feature type="region of interest" description="Disordered" evidence="10">
    <location>
        <begin position="521"/>
        <end position="550"/>
    </location>
</feature>
<feature type="compositionally biased region" description="Acidic residues" evidence="10">
    <location>
        <begin position="247"/>
        <end position="259"/>
    </location>
</feature>
<keyword evidence="2" id="KW-0808">Transferase</keyword>
<evidence type="ECO:0000256" key="2">
    <source>
        <dbReference type="ARBA" id="ARBA00022679"/>
    </source>
</evidence>
<evidence type="ECO:0000256" key="6">
    <source>
        <dbReference type="ARBA" id="ARBA00022833"/>
    </source>
</evidence>